<dbReference type="EMBL" id="BDGG01000002">
    <property type="protein sequence ID" value="GAU91213.1"/>
    <property type="molecule type" value="Genomic_DNA"/>
</dbReference>
<protein>
    <submittedName>
        <fullName evidence="1">Uncharacterized protein</fullName>
    </submittedName>
</protein>
<organism evidence="1 2">
    <name type="scientific">Ramazzottius varieornatus</name>
    <name type="common">Water bear</name>
    <name type="synonym">Tardigrade</name>
    <dbReference type="NCBI Taxonomy" id="947166"/>
    <lineage>
        <taxon>Eukaryota</taxon>
        <taxon>Metazoa</taxon>
        <taxon>Ecdysozoa</taxon>
        <taxon>Tardigrada</taxon>
        <taxon>Eutardigrada</taxon>
        <taxon>Parachela</taxon>
        <taxon>Hypsibioidea</taxon>
        <taxon>Ramazzottiidae</taxon>
        <taxon>Ramazzottius</taxon>
    </lineage>
</organism>
<evidence type="ECO:0000313" key="1">
    <source>
        <dbReference type="EMBL" id="GAU91213.1"/>
    </source>
</evidence>
<keyword evidence="2" id="KW-1185">Reference proteome</keyword>
<evidence type="ECO:0000313" key="2">
    <source>
        <dbReference type="Proteomes" id="UP000186922"/>
    </source>
</evidence>
<comment type="caution">
    <text evidence="1">The sequence shown here is derived from an EMBL/GenBank/DDBJ whole genome shotgun (WGS) entry which is preliminary data.</text>
</comment>
<accession>A0A1D1UXP5</accession>
<name>A0A1D1UXP5_RAMVA</name>
<feature type="non-terminal residue" evidence="1">
    <location>
        <position position="49"/>
    </location>
</feature>
<reference evidence="1 2" key="1">
    <citation type="journal article" date="2016" name="Nat. Commun.">
        <title>Extremotolerant tardigrade genome and improved radiotolerance of human cultured cells by tardigrade-unique protein.</title>
        <authorList>
            <person name="Hashimoto T."/>
            <person name="Horikawa D.D."/>
            <person name="Saito Y."/>
            <person name="Kuwahara H."/>
            <person name="Kozuka-Hata H."/>
            <person name="Shin-I T."/>
            <person name="Minakuchi Y."/>
            <person name="Ohishi K."/>
            <person name="Motoyama A."/>
            <person name="Aizu T."/>
            <person name="Enomoto A."/>
            <person name="Kondo K."/>
            <person name="Tanaka S."/>
            <person name="Hara Y."/>
            <person name="Koshikawa S."/>
            <person name="Sagara H."/>
            <person name="Miura T."/>
            <person name="Yokobori S."/>
            <person name="Miyagawa K."/>
            <person name="Suzuki Y."/>
            <person name="Kubo T."/>
            <person name="Oyama M."/>
            <person name="Kohara Y."/>
            <person name="Fujiyama A."/>
            <person name="Arakawa K."/>
            <person name="Katayama T."/>
            <person name="Toyoda A."/>
            <person name="Kunieda T."/>
        </authorList>
    </citation>
    <scope>NUCLEOTIDE SEQUENCE [LARGE SCALE GENOMIC DNA]</scope>
    <source>
        <strain evidence="1 2">YOKOZUNA-1</strain>
    </source>
</reference>
<proteinExistence type="predicted"/>
<gene>
    <name evidence="1" type="primary">RvY_03515-1</name>
    <name evidence="1" type="synonym">RvY_03515.1</name>
    <name evidence="1" type="ORF">RvY_03515</name>
</gene>
<sequence>MINEIICKKWPLGLLCVSGRADLRNERWVISCAKLLRLAVLVCLEDAPF</sequence>
<dbReference type="AlphaFoldDB" id="A0A1D1UXP5"/>
<dbReference type="Proteomes" id="UP000186922">
    <property type="component" value="Unassembled WGS sequence"/>
</dbReference>